<evidence type="ECO:0000313" key="3">
    <source>
        <dbReference type="Proteomes" id="UP000011866"/>
    </source>
</evidence>
<evidence type="ECO:0000256" key="1">
    <source>
        <dbReference type="SAM" id="Phobius"/>
    </source>
</evidence>
<dbReference type="KEGG" id="tol:TOL_0161"/>
<keyword evidence="1" id="KW-0472">Membrane</keyword>
<organism evidence="2 3">
    <name type="scientific">Thalassolituus oleivorans MIL-1</name>
    <dbReference type="NCBI Taxonomy" id="1298593"/>
    <lineage>
        <taxon>Bacteria</taxon>
        <taxon>Pseudomonadati</taxon>
        <taxon>Pseudomonadota</taxon>
        <taxon>Gammaproteobacteria</taxon>
        <taxon>Oceanospirillales</taxon>
        <taxon>Oceanospirillaceae</taxon>
        <taxon>Thalassolituus</taxon>
    </lineage>
</organism>
<reference evidence="2 3" key="1">
    <citation type="journal article" date="2013" name="Genome Announc.">
        <title>Genome Sequence of Thalassolituus oleivorans MIL-1 (DSM 14913T).</title>
        <authorList>
            <person name="Golyshin P.N."/>
            <person name="Werner J."/>
            <person name="Chernikova T.N."/>
            <person name="Tran H."/>
            <person name="Ferrer M."/>
            <person name="Yakimov M.M."/>
            <person name="Teeling H."/>
            <person name="Golyshina O.V."/>
        </authorList>
    </citation>
    <scope>NUCLEOTIDE SEQUENCE [LARGE SCALE GENOMIC DNA]</scope>
    <source>
        <strain evidence="2 3">MIL-1</strain>
    </source>
</reference>
<keyword evidence="1" id="KW-0812">Transmembrane</keyword>
<keyword evidence="1" id="KW-1133">Transmembrane helix</keyword>
<dbReference type="Proteomes" id="UP000011866">
    <property type="component" value="Chromosome"/>
</dbReference>
<name>M5DYL4_9GAMM</name>
<proteinExistence type="predicted"/>
<dbReference type="AlphaFoldDB" id="M5DYL4"/>
<sequence length="57" mass="6481">MPIDRTKGPVSLFCALKRPLILLSVMSSFTAFIDSYLIGPLYEKVAMCCLWLDLRRS</sequence>
<dbReference type="HOGENOM" id="CLU_2995161_0_0_6"/>
<accession>M5DYL4</accession>
<feature type="transmembrane region" description="Helical" evidence="1">
    <location>
        <begin position="20"/>
        <end position="38"/>
    </location>
</feature>
<evidence type="ECO:0000313" key="2">
    <source>
        <dbReference type="EMBL" id="CCU70609.1"/>
    </source>
</evidence>
<protein>
    <submittedName>
        <fullName evidence="2">Uncharacterized protein</fullName>
    </submittedName>
</protein>
<gene>
    <name evidence="2" type="ORF">TOL_0161</name>
</gene>
<dbReference type="EMBL" id="HF680312">
    <property type="protein sequence ID" value="CCU70609.1"/>
    <property type="molecule type" value="Genomic_DNA"/>
</dbReference>
<keyword evidence="3" id="KW-1185">Reference proteome</keyword>